<accession>A0AAV5MPN3</accession>
<name>A0AAV5MPN3_9ROSI</name>
<proteinExistence type="predicted"/>
<sequence>MVAFASQHCHCVVQHCSCVKRLAFALPSCWQTVSLVFEASA</sequence>
<dbReference type="EMBL" id="BPVZ01000507">
    <property type="protein sequence ID" value="GKV51510.1"/>
    <property type="molecule type" value="Genomic_DNA"/>
</dbReference>
<evidence type="ECO:0000313" key="2">
    <source>
        <dbReference type="Proteomes" id="UP001054252"/>
    </source>
</evidence>
<dbReference type="AlphaFoldDB" id="A0AAV5MPN3"/>
<dbReference type="Proteomes" id="UP001054252">
    <property type="component" value="Unassembled WGS sequence"/>
</dbReference>
<evidence type="ECO:0000313" key="1">
    <source>
        <dbReference type="EMBL" id="GKV51510.1"/>
    </source>
</evidence>
<protein>
    <submittedName>
        <fullName evidence="1">Uncharacterized protein</fullName>
    </submittedName>
</protein>
<organism evidence="1 2">
    <name type="scientific">Rubroshorea leprosula</name>
    <dbReference type="NCBI Taxonomy" id="152421"/>
    <lineage>
        <taxon>Eukaryota</taxon>
        <taxon>Viridiplantae</taxon>
        <taxon>Streptophyta</taxon>
        <taxon>Embryophyta</taxon>
        <taxon>Tracheophyta</taxon>
        <taxon>Spermatophyta</taxon>
        <taxon>Magnoliopsida</taxon>
        <taxon>eudicotyledons</taxon>
        <taxon>Gunneridae</taxon>
        <taxon>Pentapetalae</taxon>
        <taxon>rosids</taxon>
        <taxon>malvids</taxon>
        <taxon>Malvales</taxon>
        <taxon>Dipterocarpaceae</taxon>
        <taxon>Rubroshorea</taxon>
    </lineage>
</organism>
<comment type="caution">
    <text evidence="1">The sequence shown here is derived from an EMBL/GenBank/DDBJ whole genome shotgun (WGS) entry which is preliminary data.</text>
</comment>
<keyword evidence="2" id="KW-1185">Reference proteome</keyword>
<reference evidence="1 2" key="1">
    <citation type="journal article" date="2021" name="Commun. Biol.">
        <title>The genome of Shorea leprosula (Dipterocarpaceae) highlights the ecological relevance of drought in aseasonal tropical rainforests.</title>
        <authorList>
            <person name="Ng K.K.S."/>
            <person name="Kobayashi M.J."/>
            <person name="Fawcett J.A."/>
            <person name="Hatakeyama M."/>
            <person name="Paape T."/>
            <person name="Ng C.H."/>
            <person name="Ang C.C."/>
            <person name="Tnah L.H."/>
            <person name="Lee C.T."/>
            <person name="Nishiyama T."/>
            <person name="Sese J."/>
            <person name="O'Brien M.J."/>
            <person name="Copetti D."/>
            <person name="Mohd Noor M.I."/>
            <person name="Ong R.C."/>
            <person name="Putra M."/>
            <person name="Sireger I.Z."/>
            <person name="Indrioko S."/>
            <person name="Kosugi Y."/>
            <person name="Izuno A."/>
            <person name="Isagi Y."/>
            <person name="Lee S.L."/>
            <person name="Shimizu K.K."/>
        </authorList>
    </citation>
    <scope>NUCLEOTIDE SEQUENCE [LARGE SCALE GENOMIC DNA]</scope>
    <source>
        <strain evidence="1">214</strain>
    </source>
</reference>
<gene>
    <name evidence="1" type="ORF">SLEP1_g58155</name>
</gene>